<sequence>MAEQVSRIGLIKEKTPEDRFEDYTNATPWEKFITELQIILMDWRKQSTSRPYMPSNSILLLRSAVASFQTFEFKVEHFVVLPGRSAERLDGELAAVILVSSAYDLNEFILISPADPSARRLVGTTRIRLLLSSIEMALAASSCELPILVCYGENKLYYGLQLLRDNFVADPSPLGVFVSDSGLKKINYSMSQTSLPCGEIHLARLCRMFLEKVGQCDKALDVSVLQYYRIMKVHFIPQAESYFDTTATFALSPESIFTAVSMHIEVNMVSMSTYLDLNAICEDSELRLLKPSSSQWFADCVIAEAEHCLIDDVASSIDQALNSANRTSCTDCSLQQNLNCQANFQALFQETYELPDVPLTYLSPDLPSAEALDHHLASLVDCRYIGGGALRLVIFLHWLVLRMGSTNSVLALRLAWCNFVNILRLGYGTEPLIALNAGRDYAPSTPLEHALLTLSQHPSTQQTAEEPTVDGFDNFFDALEDKTLEHSAETALEHCPLCQSTLDELNSASLSSIAEWISPYVLAYQLSLLHRFVVPTALISWYSKKLKTLRETVSRLAPEYQSLFKAIKEFHKRTICAIALNTFFNYRGASKTLQPLACELADLVHAWNHYPASNSAAAEHFNVSKSVMLPLSSETQSLLARCLLNAFQSTHMTSGLSIFTSRNKQQQAVAEIIVTGASLEPFPSHRLVTITPTCTLRRPNLELSGVSPQRLFVSLRKLTKWRHENSRNQQEKLNFLQNGETDFSTPHSEHPCDDVYQVFLSGCFGEDCDIR</sequence>
<organism evidence="1">
    <name type="scientific">Mesocestoides corti</name>
    <name type="common">Flatworm</name>
    <dbReference type="NCBI Taxonomy" id="53468"/>
    <lineage>
        <taxon>Eukaryota</taxon>
        <taxon>Metazoa</taxon>
        <taxon>Spiralia</taxon>
        <taxon>Lophotrochozoa</taxon>
        <taxon>Platyhelminthes</taxon>
        <taxon>Cestoda</taxon>
        <taxon>Eucestoda</taxon>
        <taxon>Cyclophyllidea</taxon>
        <taxon>Mesocestoididae</taxon>
        <taxon>Mesocestoides</taxon>
    </lineage>
</organism>
<accession>A0A5K3EYB9</accession>
<reference evidence="1" key="1">
    <citation type="submission" date="2019-11" db="UniProtKB">
        <authorList>
            <consortium name="WormBaseParasite"/>
        </authorList>
    </citation>
    <scope>IDENTIFICATION</scope>
</reference>
<evidence type="ECO:0000313" key="1">
    <source>
        <dbReference type="WBParaSite" id="MCU_003471-RA"/>
    </source>
</evidence>
<name>A0A5K3EYB9_MESCO</name>
<dbReference type="AlphaFoldDB" id="A0A5K3EYB9"/>
<dbReference type="WBParaSite" id="MCU_003471-RA">
    <property type="protein sequence ID" value="MCU_003471-RA"/>
    <property type="gene ID" value="MCU_003471"/>
</dbReference>
<proteinExistence type="predicted"/>
<protein>
    <submittedName>
        <fullName evidence="1">Rab3 GTPase-activating protein catalytic subunit</fullName>
    </submittedName>
</protein>